<keyword evidence="9 11" id="KW-0472">Membrane</keyword>
<comment type="caution">
    <text evidence="16">The sequence shown here is derived from an EMBL/GenBank/DDBJ whole genome shotgun (WGS) entry which is preliminary data.</text>
</comment>
<reference evidence="16 17" key="1">
    <citation type="submission" date="2019-02" db="EMBL/GenBank/DDBJ databases">
        <title>Prokaryotic population dynamics and viral predation in marine succession experiment using metagenomics: the confinement effect.</title>
        <authorList>
            <person name="Haro-Moreno J.M."/>
            <person name="Rodriguez-Valera F."/>
            <person name="Lopez-Perez M."/>
        </authorList>
    </citation>
    <scope>NUCLEOTIDE SEQUENCE [LARGE SCALE GENOMIC DNA]</scope>
    <source>
        <strain evidence="16">MED-G157</strain>
    </source>
</reference>
<protein>
    <submittedName>
        <fullName evidence="16">TonB-dependent receptor</fullName>
    </submittedName>
</protein>
<dbReference type="InterPro" id="IPR012910">
    <property type="entry name" value="Plug_dom"/>
</dbReference>
<dbReference type="InterPro" id="IPR037066">
    <property type="entry name" value="Plug_dom_sf"/>
</dbReference>
<evidence type="ECO:0000256" key="3">
    <source>
        <dbReference type="ARBA" id="ARBA00022452"/>
    </source>
</evidence>
<proteinExistence type="inferred from homology"/>
<evidence type="ECO:0000256" key="9">
    <source>
        <dbReference type="ARBA" id="ARBA00023136"/>
    </source>
</evidence>
<comment type="similarity">
    <text evidence="11 12">Belongs to the TonB-dependent receptor family.</text>
</comment>
<keyword evidence="6" id="KW-0408">Iron</keyword>
<keyword evidence="3 11" id="KW-1134">Transmembrane beta strand</keyword>
<feature type="signal peptide" evidence="13">
    <location>
        <begin position="1"/>
        <end position="17"/>
    </location>
</feature>
<evidence type="ECO:0000313" key="17">
    <source>
        <dbReference type="Proteomes" id="UP000316199"/>
    </source>
</evidence>
<dbReference type="InterPro" id="IPR039426">
    <property type="entry name" value="TonB-dep_rcpt-like"/>
</dbReference>
<keyword evidence="8 12" id="KW-0798">TonB box</keyword>
<dbReference type="Proteomes" id="UP000316199">
    <property type="component" value="Unassembled WGS sequence"/>
</dbReference>
<keyword evidence="5 11" id="KW-0812">Transmembrane</keyword>
<dbReference type="Gene3D" id="2.170.130.10">
    <property type="entry name" value="TonB-dependent receptor, plug domain"/>
    <property type="match status" value="1"/>
</dbReference>
<evidence type="ECO:0000256" key="6">
    <source>
        <dbReference type="ARBA" id="ARBA00023004"/>
    </source>
</evidence>
<comment type="subcellular location">
    <subcellularLocation>
        <location evidence="1 11">Cell outer membrane</location>
        <topology evidence="1 11">Multi-pass membrane protein</topology>
    </subcellularLocation>
</comment>
<evidence type="ECO:0000256" key="5">
    <source>
        <dbReference type="ARBA" id="ARBA00022692"/>
    </source>
</evidence>
<dbReference type="GO" id="GO:0006826">
    <property type="term" value="P:iron ion transport"/>
    <property type="evidence" value="ECO:0007669"/>
    <property type="project" value="UniProtKB-KW"/>
</dbReference>
<name>A0A520S023_9GAMM</name>
<dbReference type="PANTHER" id="PTHR32552">
    <property type="entry name" value="FERRICHROME IRON RECEPTOR-RELATED"/>
    <property type="match status" value="1"/>
</dbReference>
<dbReference type="PROSITE" id="PS52016">
    <property type="entry name" value="TONB_DEPENDENT_REC_3"/>
    <property type="match status" value="1"/>
</dbReference>
<sequence>MKFSVLVIFLLSGQSAASVLEEVVVTATRFDQQTQSLTTNIAAIDNVQLERANHTHPNEVFQRVAGVWISRGNGQESLTSIRSPVLTGAGACGAFLKAQDGIPLQASGFCNVNELFGAQSETATRIEVIKGPGSALHGSNAMHGLINIITPSISANGDSRVHFEGGPHDYYRLKINHHQDFWRLDMSTTNDAGYKNDSGFNQQKATFKLAGNLGSFDTITAISITNLDQETAGFIQGPLAYKSAQRKRDNPNPEAFRDATTFRVHSRLHRQLASGSVLILTPYFRRIEMNFLQHFLPGQALEENGHTSFGLQAFWRNVNGGVMGFDLEQTSGYLRESQVKPTIGSSFLVATIPQGRHYDYRVDATSVAAFVHKNHELSPRTNLVLGARYEIISYDYHNKMRSGRTREDGTACGFGGCRFSRPIDRTDSFINFSPKVGLTYHLSEKHQLYTRLAQGFRAPQTTELYRLQSGQSIAQIDSEALVSLELGIRGGNNFFSYDLSTYTMRKNNVIFRNTERMNVDNGKTRHAGIELSLSNSFSKQVSAGLNFSLANHEYANNPTLVTSSIKSNEIDTAPRLAGSANLNWHIQENLNVELEWVHVGKYYTDPQNTAKYEGHDLLNLRANLDMSFRWSLTARLINLTDRDYAERADFSFGNHRYFVGDPRSLYIGLRVSL</sequence>
<evidence type="ECO:0000313" key="16">
    <source>
        <dbReference type="EMBL" id="RZO75826.1"/>
    </source>
</evidence>
<keyword evidence="2 11" id="KW-0813">Transport</keyword>
<keyword evidence="13" id="KW-0732">Signal</keyword>
<keyword evidence="4" id="KW-0410">Iron transport</keyword>
<dbReference type="Pfam" id="PF00593">
    <property type="entry name" value="TonB_dep_Rec_b-barrel"/>
    <property type="match status" value="1"/>
</dbReference>
<dbReference type="Pfam" id="PF07715">
    <property type="entry name" value="Plug"/>
    <property type="match status" value="1"/>
</dbReference>
<keyword evidence="10 11" id="KW-0998">Cell outer membrane</keyword>
<evidence type="ECO:0000256" key="8">
    <source>
        <dbReference type="ARBA" id="ARBA00023077"/>
    </source>
</evidence>
<evidence type="ECO:0000259" key="15">
    <source>
        <dbReference type="Pfam" id="PF07715"/>
    </source>
</evidence>
<dbReference type="SUPFAM" id="SSF56935">
    <property type="entry name" value="Porins"/>
    <property type="match status" value="1"/>
</dbReference>
<evidence type="ECO:0000256" key="11">
    <source>
        <dbReference type="PROSITE-ProRule" id="PRU01360"/>
    </source>
</evidence>
<dbReference type="GO" id="GO:0009279">
    <property type="term" value="C:cell outer membrane"/>
    <property type="evidence" value="ECO:0007669"/>
    <property type="project" value="UniProtKB-SubCell"/>
</dbReference>
<evidence type="ECO:0000256" key="7">
    <source>
        <dbReference type="ARBA" id="ARBA00023065"/>
    </source>
</evidence>
<evidence type="ECO:0000256" key="1">
    <source>
        <dbReference type="ARBA" id="ARBA00004571"/>
    </source>
</evidence>
<evidence type="ECO:0000256" key="12">
    <source>
        <dbReference type="RuleBase" id="RU003357"/>
    </source>
</evidence>
<dbReference type="EMBL" id="SHAG01000024">
    <property type="protein sequence ID" value="RZO75826.1"/>
    <property type="molecule type" value="Genomic_DNA"/>
</dbReference>
<gene>
    <name evidence="16" type="ORF">EVA68_06040</name>
</gene>
<evidence type="ECO:0000256" key="2">
    <source>
        <dbReference type="ARBA" id="ARBA00022448"/>
    </source>
</evidence>
<feature type="domain" description="TonB-dependent receptor-like beta-barrel" evidence="14">
    <location>
        <begin position="199"/>
        <end position="639"/>
    </location>
</feature>
<dbReference type="PANTHER" id="PTHR32552:SF81">
    <property type="entry name" value="TONB-DEPENDENT OUTER MEMBRANE RECEPTOR"/>
    <property type="match status" value="1"/>
</dbReference>
<dbReference type="InterPro" id="IPR036942">
    <property type="entry name" value="Beta-barrel_TonB_sf"/>
</dbReference>
<evidence type="ECO:0000256" key="4">
    <source>
        <dbReference type="ARBA" id="ARBA00022496"/>
    </source>
</evidence>
<keyword evidence="7" id="KW-0406">Ion transport</keyword>
<evidence type="ECO:0000256" key="13">
    <source>
        <dbReference type="SAM" id="SignalP"/>
    </source>
</evidence>
<dbReference type="Gene3D" id="2.40.170.20">
    <property type="entry name" value="TonB-dependent receptor, beta-barrel domain"/>
    <property type="match status" value="1"/>
</dbReference>
<feature type="domain" description="TonB-dependent receptor plug" evidence="15">
    <location>
        <begin position="35"/>
        <end position="144"/>
    </location>
</feature>
<feature type="chain" id="PRO_5022139165" evidence="13">
    <location>
        <begin position="18"/>
        <end position="673"/>
    </location>
</feature>
<evidence type="ECO:0000259" key="14">
    <source>
        <dbReference type="Pfam" id="PF00593"/>
    </source>
</evidence>
<dbReference type="InterPro" id="IPR000531">
    <property type="entry name" value="Beta-barrel_TonB"/>
</dbReference>
<accession>A0A520S023</accession>
<evidence type="ECO:0000256" key="10">
    <source>
        <dbReference type="ARBA" id="ARBA00023237"/>
    </source>
</evidence>
<organism evidence="16 17">
    <name type="scientific">OM182 bacterium</name>
    <dbReference type="NCBI Taxonomy" id="2510334"/>
    <lineage>
        <taxon>Bacteria</taxon>
        <taxon>Pseudomonadati</taxon>
        <taxon>Pseudomonadota</taxon>
        <taxon>Gammaproteobacteria</taxon>
        <taxon>OMG group</taxon>
        <taxon>OM182 clade</taxon>
    </lineage>
</organism>
<dbReference type="AlphaFoldDB" id="A0A520S023"/>
<keyword evidence="16" id="KW-0675">Receptor</keyword>